<dbReference type="OrthoDB" id="9793138at2"/>
<dbReference type="Proteomes" id="UP000269883">
    <property type="component" value="Chromosome"/>
</dbReference>
<evidence type="ECO:0000313" key="4">
    <source>
        <dbReference type="EMBL" id="BBD07866.1"/>
    </source>
</evidence>
<keyword evidence="1 4" id="KW-0808">Transferase</keyword>
<dbReference type="AlphaFoldDB" id="A0A2Z6AXJ0"/>
<dbReference type="GO" id="GO:0005737">
    <property type="term" value="C:cytoplasm"/>
    <property type="evidence" value="ECO:0007669"/>
    <property type="project" value="TreeGrafter"/>
</dbReference>
<organism evidence="4 5">
    <name type="scientific">Desulfovibrio ferrophilus</name>
    <dbReference type="NCBI Taxonomy" id="241368"/>
    <lineage>
        <taxon>Bacteria</taxon>
        <taxon>Pseudomonadati</taxon>
        <taxon>Thermodesulfobacteriota</taxon>
        <taxon>Desulfovibrionia</taxon>
        <taxon>Desulfovibrionales</taxon>
        <taxon>Desulfovibrionaceae</taxon>
        <taxon>Desulfovibrio</taxon>
    </lineage>
</organism>
<reference evidence="4 5" key="1">
    <citation type="journal article" date="2018" name="Sci. Adv.">
        <title>Multi-heme cytochromes provide a pathway for survival in energy-limited environments.</title>
        <authorList>
            <person name="Deng X."/>
            <person name="Dohmae N."/>
            <person name="Nealson K.H."/>
            <person name="Hashimoto K."/>
            <person name="Okamoto A."/>
        </authorList>
    </citation>
    <scope>NUCLEOTIDE SEQUENCE [LARGE SCALE GENOMIC DNA]</scope>
    <source>
        <strain evidence="4 5">IS5</strain>
    </source>
</reference>
<dbReference type="CDD" id="cd04301">
    <property type="entry name" value="NAT_SF"/>
    <property type="match status" value="1"/>
</dbReference>
<name>A0A2Z6AXJ0_9BACT</name>
<keyword evidence="2" id="KW-0012">Acyltransferase</keyword>
<evidence type="ECO:0000256" key="2">
    <source>
        <dbReference type="ARBA" id="ARBA00023315"/>
    </source>
</evidence>
<sequence>MELYIRKARMQDVRGIHALLMKCADRQELLPRSLNDLYGKLRDFVVLASRDDEKVHGCCAFAICWEDIAEIRSLAVAPGLHGQGWGKRLVETSLSEAVMFRVYRVFTLTYVPGFFAKLGFKEVGKEVLPQKVWADCLNCPKFPECDEVAMILEL</sequence>
<evidence type="ECO:0000259" key="3">
    <source>
        <dbReference type="PROSITE" id="PS51186"/>
    </source>
</evidence>
<accession>A0A2Z6AXJ0</accession>
<dbReference type="InterPro" id="IPR045039">
    <property type="entry name" value="NSI-like"/>
</dbReference>
<gene>
    <name evidence="4" type="ORF">DFE_1140</name>
</gene>
<keyword evidence="5" id="KW-1185">Reference proteome</keyword>
<dbReference type="EMBL" id="AP017378">
    <property type="protein sequence ID" value="BBD07866.1"/>
    <property type="molecule type" value="Genomic_DNA"/>
</dbReference>
<dbReference type="GO" id="GO:0008080">
    <property type="term" value="F:N-acetyltransferase activity"/>
    <property type="evidence" value="ECO:0007669"/>
    <property type="project" value="InterPro"/>
</dbReference>
<dbReference type="NCBIfam" id="NF005840">
    <property type="entry name" value="PRK07757.1"/>
    <property type="match status" value="1"/>
</dbReference>
<evidence type="ECO:0000313" key="5">
    <source>
        <dbReference type="Proteomes" id="UP000269883"/>
    </source>
</evidence>
<protein>
    <submittedName>
        <fullName evidence="4">Acetyltransferase</fullName>
    </submittedName>
</protein>
<feature type="domain" description="N-acetyltransferase" evidence="3">
    <location>
        <begin position="3"/>
        <end position="154"/>
    </location>
</feature>
<dbReference type="InterPro" id="IPR000182">
    <property type="entry name" value="GNAT_dom"/>
</dbReference>
<dbReference type="PANTHER" id="PTHR43626:SF4">
    <property type="entry name" value="GCN5-RELATED N-ACETYLTRANSFERASE 2, CHLOROPLASTIC"/>
    <property type="match status" value="1"/>
</dbReference>
<dbReference type="InterPro" id="IPR016181">
    <property type="entry name" value="Acyl_CoA_acyltransferase"/>
</dbReference>
<dbReference type="PROSITE" id="PS51186">
    <property type="entry name" value="GNAT"/>
    <property type="match status" value="1"/>
</dbReference>
<dbReference type="RefSeq" id="WP_126377485.1">
    <property type="nucleotide sequence ID" value="NZ_AP017378.1"/>
</dbReference>
<evidence type="ECO:0000256" key="1">
    <source>
        <dbReference type="ARBA" id="ARBA00022679"/>
    </source>
</evidence>
<dbReference type="Gene3D" id="3.40.630.30">
    <property type="match status" value="1"/>
</dbReference>
<dbReference type="SUPFAM" id="SSF55729">
    <property type="entry name" value="Acyl-CoA N-acyltransferases (Nat)"/>
    <property type="match status" value="1"/>
</dbReference>
<dbReference type="Pfam" id="PF13508">
    <property type="entry name" value="Acetyltransf_7"/>
    <property type="match status" value="1"/>
</dbReference>
<proteinExistence type="predicted"/>
<dbReference type="KEGG" id="dfl:DFE_1140"/>
<dbReference type="PANTHER" id="PTHR43626">
    <property type="entry name" value="ACYL-COA N-ACYLTRANSFERASE"/>
    <property type="match status" value="1"/>
</dbReference>